<dbReference type="InterPro" id="IPR017970">
    <property type="entry name" value="Homeobox_CS"/>
</dbReference>
<evidence type="ECO:0000256" key="5">
    <source>
        <dbReference type="ARBA" id="ARBA00023163"/>
    </source>
</evidence>
<dbReference type="InterPro" id="IPR045224">
    <property type="entry name" value="HDZip_class_I_plant"/>
</dbReference>
<comment type="function">
    <text evidence="10">Transcription factor.</text>
</comment>
<evidence type="ECO:0000256" key="10">
    <source>
        <dbReference type="RuleBase" id="RU369038"/>
    </source>
</evidence>
<dbReference type="AlphaFoldDB" id="A0A6J1HZ57"/>
<dbReference type="PANTHER" id="PTHR24326">
    <property type="entry name" value="HOMEOBOX-LEUCINE ZIPPER PROTEIN"/>
    <property type="match status" value="1"/>
</dbReference>
<dbReference type="InterPro" id="IPR001356">
    <property type="entry name" value="HD"/>
</dbReference>
<dbReference type="InterPro" id="IPR003106">
    <property type="entry name" value="Leu_zip_homeo"/>
</dbReference>
<reference evidence="15" key="1">
    <citation type="submission" date="2025-08" db="UniProtKB">
        <authorList>
            <consortium name="RefSeq"/>
        </authorList>
    </citation>
    <scope>IDENTIFICATION</scope>
    <source>
        <tissue evidence="15">Young leaves</tissue>
    </source>
</reference>
<dbReference type="GO" id="GO:0045893">
    <property type="term" value="P:positive regulation of DNA-templated transcription"/>
    <property type="evidence" value="ECO:0007669"/>
    <property type="project" value="TreeGrafter"/>
</dbReference>
<evidence type="ECO:0000313" key="15">
    <source>
        <dbReference type="RefSeq" id="XP_022968264.1"/>
    </source>
</evidence>
<keyword evidence="5 10" id="KW-0804">Transcription</keyword>
<protein>
    <recommendedName>
        <fullName evidence="10">Homeobox-leucine zipper protein</fullName>
    </recommendedName>
    <alternativeName>
        <fullName evidence="10">HD-ZIP protein</fullName>
    </alternativeName>
    <alternativeName>
        <fullName evidence="10">Homeodomain transcription factor</fullName>
    </alternativeName>
</protein>
<dbReference type="InterPro" id="IPR009057">
    <property type="entry name" value="Homeodomain-like_sf"/>
</dbReference>
<feature type="DNA-binding region" description="Homeobox" evidence="8">
    <location>
        <begin position="40"/>
        <end position="99"/>
    </location>
</feature>
<evidence type="ECO:0000259" key="13">
    <source>
        <dbReference type="PROSITE" id="PS50071"/>
    </source>
</evidence>
<evidence type="ECO:0000256" key="4">
    <source>
        <dbReference type="ARBA" id="ARBA00023155"/>
    </source>
</evidence>
<dbReference type="PROSITE" id="PS50071">
    <property type="entry name" value="HOMEOBOX_2"/>
    <property type="match status" value="1"/>
</dbReference>
<dbReference type="GeneID" id="111467553"/>
<dbReference type="Gene3D" id="1.10.10.60">
    <property type="entry name" value="Homeodomain-like"/>
    <property type="match status" value="1"/>
</dbReference>
<evidence type="ECO:0000256" key="6">
    <source>
        <dbReference type="ARBA" id="ARBA00023242"/>
    </source>
</evidence>
<dbReference type="KEGG" id="cmax:111467553"/>
<feature type="region of interest" description="Disordered" evidence="12">
    <location>
        <begin position="1"/>
        <end position="40"/>
    </location>
</feature>
<gene>
    <name evidence="15" type="primary">LOC111467553</name>
</gene>
<feature type="domain" description="Homeobox" evidence="13">
    <location>
        <begin position="38"/>
        <end position="98"/>
    </location>
</feature>
<dbReference type="GO" id="GO:0000981">
    <property type="term" value="F:DNA-binding transcription factor activity, RNA polymerase II-specific"/>
    <property type="evidence" value="ECO:0007669"/>
    <property type="project" value="UniProtKB-UniRule"/>
</dbReference>
<dbReference type="Proteomes" id="UP000504608">
    <property type="component" value="Unplaced"/>
</dbReference>
<evidence type="ECO:0000256" key="11">
    <source>
        <dbReference type="SAM" id="Coils"/>
    </source>
</evidence>
<dbReference type="GO" id="GO:0043565">
    <property type="term" value="F:sequence-specific DNA binding"/>
    <property type="evidence" value="ECO:0007669"/>
    <property type="project" value="InterPro"/>
</dbReference>
<dbReference type="SUPFAM" id="SSF46689">
    <property type="entry name" value="Homeodomain-like"/>
    <property type="match status" value="1"/>
</dbReference>
<evidence type="ECO:0000256" key="3">
    <source>
        <dbReference type="ARBA" id="ARBA00023125"/>
    </source>
</evidence>
<dbReference type="InterPro" id="IPR000047">
    <property type="entry name" value="HTH_motif"/>
</dbReference>
<evidence type="ECO:0000256" key="12">
    <source>
        <dbReference type="SAM" id="MobiDB-lite"/>
    </source>
</evidence>
<dbReference type="CDD" id="cd00086">
    <property type="entry name" value="homeodomain"/>
    <property type="match status" value="1"/>
</dbReference>
<comment type="subcellular location">
    <subcellularLocation>
        <location evidence="1 8 9">Nucleus</location>
    </subcellularLocation>
</comment>
<dbReference type="OrthoDB" id="6159439at2759"/>
<dbReference type="Pfam" id="PF00046">
    <property type="entry name" value="Homeodomain"/>
    <property type="match status" value="1"/>
</dbReference>
<organism evidence="14 15">
    <name type="scientific">Cucurbita maxima</name>
    <name type="common">Pumpkin</name>
    <name type="synonym">Winter squash</name>
    <dbReference type="NCBI Taxonomy" id="3661"/>
    <lineage>
        <taxon>Eukaryota</taxon>
        <taxon>Viridiplantae</taxon>
        <taxon>Streptophyta</taxon>
        <taxon>Embryophyta</taxon>
        <taxon>Tracheophyta</taxon>
        <taxon>Spermatophyta</taxon>
        <taxon>Magnoliopsida</taxon>
        <taxon>eudicotyledons</taxon>
        <taxon>Gunneridae</taxon>
        <taxon>Pentapetalae</taxon>
        <taxon>rosids</taxon>
        <taxon>fabids</taxon>
        <taxon>Cucurbitales</taxon>
        <taxon>Cucurbitaceae</taxon>
        <taxon>Cucurbiteae</taxon>
        <taxon>Cucurbita</taxon>
    </lineage>
</organism>
<sequence length="220" mass="25595">MFFISSTKKPSPFDNPGCTHFPVMNSDTPPSLSSANSFSSMEKKRRLTPDQLRLLESSFDVHNKLEHDRKLQIAEEIGLRPRQVAVWFQNRRARSKTKKIVFDYDSLNSQYQKLKNEFDSLVKLNQELKTEVDELREKWAATEKMKNPFEPDELEAMDSSVTELLGESFLQDEEDELGYLGKLEDELSANEFMDSYNIISSAVEDQSLCFWSFDFKYDSQ</sequence>
<accession>A0A6J1HZ57</accession>
<keyword evidence="11" id="KW-0175">Coiled coil</keyword>
<dbReference type="GO" id="GO:0005634">
    <property type="term" value="C:nucleus"/>
    <property type="evidence" value="ECO:0007669"/>
    <property type="project" value="UniProtKB-SubCell"/>
</dbReference>
<dbReference type="RefSeq" id="XP_022968264.1">
    <property type="nucleotide sequence ID" value="XM_023112496.1"/>
</dbReference>
<evidence type="ECO:0000256" key="8">
    <source>
        <dbReference type="PROSITE-ProRule" id="PRU00108"/>
    </source>
</evidence>
<keyword evidence="2 10" id="KW-0805">Transcription regulation</keyword>
<dbReference type="PANTHER" id="PTHR24326:SF497">
    <property type="entry name" value="HOMEOBOX-LEUCINE ZIPPER PROTEIN HAT5"/>
    <property type="match status" value="1"/>
</dbReference>
<evidence type="ECO:0000256" key="7">
    <source>
        <dbReference type="ARBA" id="ARBA00025748"/>
    </source>
</evidence>
<feature type="compositionally biased region" description="Low complexity" evidence="12">
    <location>
        <begin position="31"/>
        <end position="40"/>
    </location>
</feature>
<dbReference type="PROSITE" id="PS00027">
    <property type="entry name" value="HOMEOBOX_1"/>
    <property type="match status" value="1"/>
</dbReference>
<dbReference type="SMART" id="SM00389">
    <property type="entry name" value="HOX"/>
    <property type="match status" value="1"/>
</dbReference>
<evidence type="ECO:0000256" key="2">
    <source>
        <dbReference type="ARBA" id="ARBA00023015"/>
    </source>
</evidence>
<keyword evidence="6 8" id="KW-0539">Nucleus</keyword>
<dbReference type="Pfam" id="PF02183">
    <property type="entry name" value="HALZ"/>
    <property type="match status" value="1"/>
</dbReference>
<name>A0A6J1HZ57_CUCMA</name>
<dbReference type="PRINTS" id="PR00031">
    <property type="entry name" value="HTHREPRESSR"/>
</dbReference>
<evidence type="ECO:0000256" key="9">
    <source>
        <dbReference type="RuleBase" id="RU000682"/>
    </source>
</evidence>
<evidence type="ECO:0000313" key="14">
    <source>
        <dbReference type="Proteomes" id="UP000504608"/>
    </source>
</evidence>
<keyword evidence="14" id="KW-1185">Reference proteome</keyword>
<comment type="similarity">
    <text evidence="7 10">Belongs to the HD-ZIP homeobox family. Class I subfamily.</text>
</comment>
<proteinExistence type="inferred from homology"/>
<keyword evidence="4 8" id="KW-0371">Homeobox</keyword>
<feature type="coiled-coil region" evidence="11">
    <location>
        <begin position="104"/>
        <end position="145"/>
    </location>
</feature>
<keyword evidence="3 8" id="KW-0238">DNA-binding</keyword>
<evidence type="ECO:0000256" key="1">
    <source>
        <dbReference type="ARBA" id="ARBA00004123"/>
    </source>
</evidence>